<accession>A0A0F6W7L5</accession>
<evidence type="ECO:0000256" key="1">
    <source>
        <dbReference type="SAM" id="SignalP"/>
    </source>
</evidence>
<dbReference type="Pfam" id="PF07586">
    <property type="entry name" value="HXXSHH"/>
    <property type="match status" value="1"/>
</dbReference>
<protein>
    <submittedName>
        <fullName evidence="2">Tat (Twin-arginine translocation) pathway signal sequence domain protein</fullName>
    </submittedName>
</protein>
<dbReference type="AlphaFoldDB" id="A0A0F6W7L5"/>
<dbReference type="Proteomes" id="UP000034883">
    <property type="component" value="Chromosome"/>
</dbReference>
<dbReference type="KEGG" id="samy:DB32_006470"/>
<evidence type="ECO:0000313" key="3">
    <source>
        <dbReference type="Proteomes" id="UP000034883"/>
    </source>
</evidence>
<keyword evidence="1" id="KW-0732">Signal</keyword>
<keyword evidence="3" id="KW-1185">Reference proteome</keyword>
<feature type="signal peptide" evidence="1">
    <location>
        <begin position="1"/>
        <end position="33"/>
    </location>
</feature>
<reference evidence="2 3" key="1">
    <citation type="submission" date="2015-03" db="EMBL/GenBank/DDBJ databases">
        <title>Genome assembly of Sandaracinus amylolyticus DSM 53668.</title>
        <authorList>
            <person name="Sharma G."/>
            <person name="Subramanian S."/>
        </authorList>
    </citation>
    <scope>NUCLEOTIDE SEQUENCE [LARGE SCALE GENOMIC DNA]</scope>
    <source>
        <strain evidence="2 3">DSM 53668</strain>
    </source>
</reference>
<dbReference type="InterPro" id="IPR011447">
    <property type="entry name" value="DUF1552"/>
</dbReference>
<sequence>MSRIARRAFAKHVGLAALLSPFLASLGDRSASAQVTGRAKYLCLFVTPGTSSRDWTPAAGSSETRIAFTPMNEPLSVIKDSLVIVEGLDSFGTAGTHGSPGGLCAKGYSDFGHVSIEQFVSDRLAESGERTAIPNLILGGHPGQMRSTFFRSGMALAPIASPVAAFDTIFAGATTPPATMPSDLLRRRRSVLDVVRGELGALSGQLGASERYRLELHLDSIRQLEERLAASEMEPGGGGCRAPASPVDGSEILLQNAACLDLAIDAMACDLTRVVAVEFGNNNGTQIAIPEIGNGDWHSGFIHSGLIPELTRVERWLAQRFAGAVTRAKSLAAPDGRGTLFDQTLFVWARDMGDAPSHTGNDMRFVFAGGAGGALRTSPEGRYVAGRGEAHQRALLSCATAMGISNLDGFGRTNFGGDSRLPLAGIGA</sequence>
<dbReference type="STRING" id="927083.DB32_006470"/>
<organism evidence="2 3">
    <name type="scientific">Sandaracinus amylolyticus</name>
    <dbReference type="NCBI Taxonomy" id="927083"/>
    <lineage>
        <taxon>Bacteria</taxon>
        <taxon>Pseudomonadati</taxon>
        <taxon>Myxococcota</taxon>
        <taxon>Polyangia</taxon>
        <taxon>Polyangiales</taxon>
        <taxon>Sandaracinaceae</taxon>
        <taxon>Sandaracinus</taxon>
    </lineage>
</organism>
<evidence type="ECO:0000313" key="2">
    <source>
        <dbReference type="EMBL" id="AKF09321.1"/>
    </source>
</evidence>
<feature type="chain" id="PRO_5002511235" evidence="1">
    <location>
        <begin position="34"/>
        <end position="428"/>
    </location>
</feature>
<dbReference type="EMBL" id="CP011125">
    <property type="protein sequence ID" value="AKF09321.1"/>
    <property type="molecule type" value="Genomic_DNA"/>
</dbReference>
<dbReference type="OrthoDB" id="9146593at2"/>
<proteinExistence type="predicted"/>
<name>A0A0F6W7L5_9BACT</name>
<gene>
    <name evidence="2" type="ORF">DB32_006470</name>
</gene>
<dbReference type="RefSeq" id="WP_053236378.1">
    <property type="nucleotide sequence ID" value="NZ_CP011125.1"/>
</dbReference>